<proteinExistence type="inferred from homology"/>
<dbReference type="InterPro" id="IPR035447">
    <property type="entry name" value="DNA_topo_I_N_sf"/>
</dbReference>
<dbReference type="Gene3D" id="3.90.15.10">
    <property type="entry name" value="Topoisomerase I, Chain A, domain 3"/>
    <property type="match status" value="1"/>
</dbReference>
<dbReference type="Gene3D" id="3.30.66.10">
    <property type="entry name" value="DNA topoisomerase I domain"/>
    <property type="match status" value="1"/>
</dbReference>
<dbReference type="Pfam" id="PF21338">
    <property type="entry name" value="Top1B_N_bact"/>
    <property type="match status" value="1"/>
</dbReference>
<evidence type="ECO:0000259" key="9">
    <source>
        <dbReference type="Pfam" id="PF21338"/>
    </source>
</evidence>
<evidence type="ECO:0000313" key="10">
    <source>
        <dbReference type="EMBL" id="MCY0386428.1"/>
    </source>
</evidence>
<dbReference type="EMBL" id="JAPMXC010000001">
    <property type="protein sequence ID" value="MCY0386428.1"/>
    <property type="molecule type" value="Genomic_DNA"/>
</dbReference>
<reference evidence="10" key="1">
    <citation type="submission" date="2022-11" db="EMBL/GenBank/DDBJ databases">
        <title>Robbsia betulipollinis sp. nov., isolated from pollen of birch (Betula pendula).</title>
        <authorList>
            <person name="Shi H."/>
            <person name="Ambika Manirajan B."/>
            <person name="Ratering S."/>
            <person name="Geissler-Plaum R."/>
            <person name="Schnell S."/>
        </authorList>
    </citation>
    <scope>NUCLEOTIDE SEQUENCE</scope>
    <source>
        <strain evidence="10">Bb-Pol-6</strain>
    </source>
</reference>
<evidence type="ECO:0000256" key="3">
    <source>
        <dbReference type="ARBA" id="ARBA00012891"/>
    </source>
</evidence>
<sequence length="402" mass="44600">MARPIADAACPPCAEALPADLHYVDDSRPGLTRRLVRGAFAYFDVHGRPVDAPAEIARIHALAIPPAYRDVWICADPRGHLQATGRDARGRKQYRYHPRWREARDANKYERMLAFGAALPRIRARVSRDLALRGLPRDKVLATVVRLLDTTLIRVGNADYARENHSFGLTTLRNRHVKIQAGAVRFQFRGKSGVHHDVAVTDPKVARIIKRCMELPGHELFQYLDDGGERHTVDSSAINDYLRVCSGGEFTAKDYRTWAGTVFALAALRARAWDTVADARHHIVGTIKEIATRLGNTPAVCRRCYVHPAVLEYYESGRLNAESDSASVPLGRGKRGLKRDEVALTEFLKQLTREAKRVTRQVARSPAATIVGEENGRLKKLLEASAGKRAPRAGGGQDGKCV</sequence>
<comment type="caution">
    <text evidence="10">The sequence shown here is derived from an EMBL/GenBank/DDBJ whole genome shotgun (WGS) entry which is preliminary data.</text>
</comment>
<evidence type="ECO:0000256" key="1">
    <source>
        <dbReference type="ARBA" id="ARBA00000213"/>
    </source>
</evidence>
<dbReference type="Proteomes" id="UP001082899">
    <property type="component" value="Unassembled WGS sequence"/>
</dbReference>
<dbReference type="Gene3D" id="1.10.132.120">
    <property type="match status" value="1"/>
</dbReference>
<organism evidence="10 11">
    <name type="scientific">Robbsia betulipollinis</name>
    <dbReference type="NCBI Taxonomy" id="2981849"/>
    <lineage>
        <taxon>Bacteria</taxon>
        <taxon>Pseudomonadati</taxon>
        <taxon>Pseudomonadota</taxon>
        <taxon>Betaproteobacteria</taxon>
        <taxon>Burkholderiales</taxon>
        <taxon>Burkholderiaceae</taxon>
        <taxon>Robbsia</taxon>
    </lineage>
</organism>
<name>A0ABT3ZIR2_9BURK</name>
<dbReference type="SUPFAM" id="SSF55869">
    <property type="entry name" value="DNA topoisomerase I domain"/>
    <property type="match status" value="1"/>
</dbReference>
<evidence type="ECO:0000256" key="7">
    <source>
        <dbReference type="SAM" id="MobiDB-lite"/>
    </source>
</evidence>
<dbReference type="Pfam" id="PF01028">
    <property type="entry name" value="Topoisom_I"/>
    <property type="match status" value="1"/>
</dbReference>
<feature type="domain" description="DNA topoisomerase I catalytic core eukaryotic-type" evidence="8">
    <location>
        <begin position="100"/>
        <end position="315"/>
    </location>
</feature>
<evidence type="ECO:0000259" key="8">
    <source>
        <dbReference type="Pfam" id="PF01028"/>
    </source>
</evidence>
<evidence type="ECO:0000313" key="11">
    <source>
        <dbReference type="Proteomes" id="UP001082899"/>
    </source>
</evidence>
<keyword evidence="11" id="KW-1185">Reference proteome</keyword>
<gene>
    <name evidence="10" type="ORF">OVY01_04065</name>
</gene>
<dbReference type="InterPro" id="IPR049331">
    <property type="entry name" value="Top1B_N_bact"/>
</dbReference>
<evidence type="ECO:0000256" key="5">
    <source>
        <dbReference type="ARBA" id="ARBA00023125"/>
    </source>
</evidence>
<comment type="similarity">
    <text evidence="2">Belongs to the type IB topoisomerase family.</text>
</comment>
<accession>A0ABT3ZIR2</accession>
<dbReference type="InterPro" id="IPR001631">
    <property type="entry name" value="TopoI"/>
</dbReference>
<dbReference type="PROSITE" id="PS52038">
    <property type="entry name" value="TOPO_IB_2"/>
    <property type="match status" value="1"/>
</dbReference>
<dbReference type="RefSeq" id="WP_267845837.1">
    <property type="nucleotide sequence ID" value="NZ_JAPMXC010000001.1"/>
</dbReference>
<evidence type="ECO:0000256" key="4">
    <source>
        <dbReference type="ARBA" id="ARBA00023029"/>
    </source>
</evidence>
<keyword evidence="5" id="KW-0238">DNA-binding</keyword>
<evidence type="ECO:0000256" key="2">
    <source>
        <dbReference type="ARBA" id="ARBA00006645"/>
    </source>
</evidence>
<keyword evidence="6" id="KW-0413">Isomerase</keyword>
<feature type="compositionally biased region" description="Gly residues" evidence="7">
    <location>
        <begin position="393"/>
        <end position="402"/>
    </location>
</feature>
<protein>
    <recommendedName>
        <fullName evidence="3">DNA topoisomerase</fullName>
        <ecNumber evidence="3">5.6.2.1</ecNumber>
    </recommendedName>
</protein>
<dbReference type="SUPFAM" id="SSF56349">
    <property type="entry name" value="DNA breaking-rejoining enzymes"/>
    <property type="match status" value="1"/>
</dbReference>
<dbReference type="InterPro" id="IPR013500">
    <property type="entry name" value="TopoI_cat_euk"/>
</dbReference>
<dbReference type="EC" id="5.6.2.1" evidence="3"/>
<keyword evidence="4" id="KW-0799">Topoisomerase</keyword>
<comment type="catalytic activity">
    <reaction evidence="1">
        <text>ATP-independent breakage of single-stranded DNA, followed by passage and rejoining.</text>
        <dbReference type="EC" id="5.6.2.1"/>
    </reaction>
</comment>
<feature type="domain" description="DNA topoisomerase IB N-terminal" evidence="9">
    <location>
        <begin position="40"/>
        <end position="87"/>
    </location>
</feature>
<dbReference type="InterPro" id="IPR011010">
    <property type="entry name" value="DNA_brk_join_enz"/>
</dbReference>
<evidence type="ECO:0000256" key="6">
    <source>
        <dbReference type="ARBA" id="ARBA00023235"/>
    </source>
</evidence>
<dbReference type="InterPro" id="IPR014711">
    <property type="entry name" value="TopoI_cat_a-hlx-sub_euk"/>
</dbReference>
<feature type="region of interest" description="Disordered" evidence="7">
    <location>
        <begin position="382"/>
        <end position="402"/>
    </location>
</feature>
<dbReference type="PRINTS" id="PR00416">
    <property type="entry name" value="EUTPISMRASEI"/>
</dbReference>